<dbReference type="PANTHER" id="PTHR32294">
    <property type="entry name" value="DNA POLYMERASE III SUBUNIT ALPHA"/>
    <property type="match status" value="1"/>
</dbReference>
<dbReference type="EC" id="2.7.7.7" evidence="2"/>
<keyword evidence="12" id="KW-1185">Reference proteome</keyword>
<sequence>MSFVHLRVHTEYSLTDGIVRVEPPKRKGGGQGATLTSAAKEMRLPALAITDRNNLFAMVKFYKAAEGAGIKPIVGADVLIEERGKDEGAERLTLLVQSEAGYLNLAALLSRAYAEGQGREGAVIKRAWLDERSEGLIALTGRDGSLAKALLGDALETAEAIRAEWLARFPGRVYLEVTRCGRPGEEDWVELAALYSRYSGLPLVATNDVRFLKREDFEAHEARVCIATGRMLADDKRPRDYSEEQYLKSAEEMQALFADLPEAVENTLEIARRCTLSLKFGTYHLPNFPVPEGHTPDSFLEQEAKQGLEWRLSQIQPTRPLQEYRDRLDFEIGIIKKMGFAGYFLTVSDFIQWAKDNGCPVGPGRGSGAGSLVAYSLKITDLDPLPYDLLFERFLNPERVSMPDFDVDFCMDNRDRVIKYVAEKYGREYVGQIVTYATMAARGVVRDVTRIMGHGFGFGDRLAKLIPGIPGATLADAIEENPELKKAYEEEEDVRAVLDLALALEGVTRGVGVHAGGVVIAPKPLSCYTPLYCEADGSGVRTQFDMKDLETIGLVKFDFLGLKTLTIIQEAVDTIARLHGKQLDMLALPLDDQITYRKVYQSGDSSAVFQMESPGMQKASRELKPDCFEDIIALVSLYRPGPMDNIPTFCENKRDPSKVQYLHPEMEPVLKPTYGIFVYQEQVMQMSQRLAGYSLGGADLLRRAMGKKIKAEMEKQREIFTTGATGRGVDPEVASKVFDLMAKFADYGFNKSHAAAYALVSYHTAWLKAHYPAEFMAAVMSCEMAHTETVVVMREEALRMGLKVQPPDINRSRYRFTVPGANAVLYGLGAIKGVGEGAVEGIVAERDANGPYKDLFDFCRRIDTKRCNKKVMEALIFSGALDGFGLNRASLIKTLPKALQLAERAAASASSGQNELFGLGSPQPKISERVQADQVQDWGLGERLQREIETLGFYLSGHPMDTSRELIDQICSARLAELLANLPKPVKGNDGKAKWQPRTKHLFAAWITDIRFFKPKEEGGRASYKVSLSDADRSIAVWIDADKWPKYAGFLKADSLVFVLSELGWTQPKDDRPEEQRLFNAEFFAPGTVMNDYAQRISLRWQRRPAAEVQALKTLLTPFKAPLGVPVTVEYQGTGASAVLEFPPDWRLKADGQCLAALQQFLPGDCVKVQYRRYVPPVQERRFERSFAGGGGDDE</sequence>
<dbReference type="InterPro" id="IPR003141">
    <property type="entry name" value="Pol/His_phosphatase_N"/>
</dbReference>
<dbReference type="InterPro" id="IPR004013">
    <property type="entry name" value="PHP_dom"/>
</dbReference>
<accession>A0A3N0VEL3</accession>
<reference evidence="11 12" key="1">
    <citation type="submission" date="2018-10" db="EMBL/GenBank/DDBJ databases">
        <authorList>
            <person name="Chen W.-M."/>
        </authorList>
    </citation>
    <scope>NUCLEOTIDE SEQUENCE [LARGE SCALE GENOMIC DNA]</scope>
    <source>
        <strain evidence="11 12">THS-13</strain>
    </source>
</reference>
<dbReference type="Pfam" id="PF17657">
    <property type="entry name" value="DNA_pol3_finger"/>
    <property type="match status" value="1"/>
</dbReference>
<dbReference type="FunFam" id="1.10.150.870:FF:000001">
    <property type="entry name" value="DNA polymerase III subunit alpha"/>
    <property type="match status" value="1"/>
</dbReference>
<dbReference type="FunCoup" id="A0A3N0VEL3">
    <property type="interactions" value="382"/>
</dbReference>
<name>A0A3N0VEL3_9GAMM</name>
<dbReference type="InterPro" id="IPR029460">
    <property type="entry name" value="DNAPol_HHH"/>
</dbReference>
<evidence type="ECO:0000256" key="9">
    <source>
        <dbReference type="ARBA" id="ARBA00049244"/>
    </source>
</evidence>
<keyword evidence="6 11" id="KW-0548">Nucleotidyltransferase</keyword>
<dbReference type="Gene3D" id="1.10.10.1600">
    <property type="entry name" value="Bacterial DNA polymerase III alpha subunit, thumb domain"/>
    <property type="match status" value="1"/>
</dbReference>
<feature type="domain" description="Polymerase/histidinol phosphatase N-terminal" evidence="10">
    <location>
        <begin position="4"/>
        <end position="82"/>
    </location>
</feature>
<dbReference type="InterPro" id="IPR004805">
    <property type="entry name" value="DnaE2/DnaE/PolC"/>
</dbReference>
<dbReference type="GO" id="GO:0008408">
    <property type="term" value="F:3'-5' exonuclease activity"/>
    <property type="evidence" value="ECO:0007669"/>
    <property type="project" value="InterPro"/>
</dbReference>
<dbReference type="InParanoid" id="A0A3N0VEL3"/>
<dbReference type="Pfam" id="PF07733">
    <property type="entry name" value="DNA_pol3_alpha"/>
    <property type="match status" value="1"/>
</dbReference>
<proteinExistence type="predicted"/>
<evidence type="ECO:0000259" key="10">
    <source>
        <dbReference type="SMART" id="SM00481"/>
    </source>
</evidence>
<comment type="subcellular location">
    <subcellularLocation>
        <location evidence="1">Cytoplasm</location>
    </subcellularLocation>
</comment>
<dbReference type="CDD" id="cd07433">
    <property type="entry name" value="PHP_PolIIIA_DnaE1"/>
    <property type="match status" value="1"/>
</dbReference>
<dbReference type="Pfam" id="PF02811">
    <property type="entry name" value="PHP"/>
    <property type="match status" value="1"/>
</dbReference>
<evidence type="ECO:0000313" key="12">
    <source>
        <dbReference type="Proteomes" id="UP000282106"/>
    </source>
</evidence>
<dbReference type="InterPro" id="IPR041931">
    <property type="entry name" value="DNA_pol3_alpha_thumb_dom"/>
</dbReference>
<dbReference type="RefSeq" id="WP_123211577.1">
    <property type="nucleotide sequence ID" value="NZ_RJVO01000003.1"/>
</dbReference>
<dbReference type="GO" id="GO:0003887">
    <property type="term" value="F:DNA-directed DNA polymerase activity"/>
    <property type="evidence" value="ECO:0007669"/>
    <property type="project" value="UniProtKB-KW"/>
</dbReference>
<dbReference type="Proteomes" id="UP000282106">
    <property type="component" value="Unassembled WGS sequence"/>
</dbReference>
<dbReference type="SUPFAM" id="SSF89550">
    <property type="entry name" value="PHP domain-like"/>
    <property type="match status" value="1"/>
</dbReference>
<dbReference type="InterPro" id="IPR040982">
    <property type="entry name" value="DNA_pol3_finger"/>
</dbReference>
<dbReference type="NCBIfam" id="TIGR00594">
    <property type="entry name" value="polc"/>
    <property type="match status" value="1"/>
</dbReference>
<dbReference type="InterPro" id="IPR016195">
    <property type="entry name" value="Pol/histidinol_Pase-like"/>
</dbReference>
<dbReference type="NCBIfam" id="NF004226">
    <property type="entry name" value="PRK05673.1"/>
    <property type="match status" value="1"/>
</dbReference>
<gene>
    <name evidence="11" type="ORF">ED208_09180</name>
</gene>
<evidence type="ECO:0000256" key="1">
    <source>
        <dbReference type="ARBA" id="ARBA00004496"/>
    </source>
</evidence>
<keyword evidence="7" id="KW-0235">DNA replication</keyword>
<dbReference type="Gene3D" id="1.10.150.870">
    <property type="match status" value="1"/>
</dbReference>
<evidence type="ECO:0000256" key="2">
    <source>
        <dbReference type="ARBA" id="ARBA00012417"/>
    </source>
</evidence>
<dbReference type="PANTHER" id="PTHR32294:SF0">
    <property type="entry name" value="DNA POLYMERASE III SUBUNIT ALPHA"/>
    <property type="match status" value="1"/>
</dbReference>
<dbReference type="SMART" id="SM00481">
    <property type="entry name" value="POLIIIAc"/>
    <property type="match status" value="1"/>
</dbReference>
<protein>
    <recommendedName>
        <fullName evidence="3">DNA polymerase III subunit alpha</fullName>
        <ecNumber evidence="2">2.7.7.7</ecNumber>
    </recommendedName>
</protein>
<organism evidence="11 12">
    <name type="scientific">Stagnimonas aquatica</name>
    <dbReference type="NCBI Taxonomy" id="2689987"/>
    <lineage>
        <taxon>Bacteria</taxon>
        <taxon>Pseudomonadati</taxon>
        <taxon>Pseudomonadota</taxon>
        <taxon>Gammaproteobacteria</taxon>
        <taxon>Nevskiales</taxon>
        <taxon>Nevskiaceae</taxon>
        <taxon>Stagnimonas</taxon>
    </lineage>
</organism>
<comment type="catalytic activity">
    <reaction evidence="9">
        <text>DNA(n) + a 2'-deoxyribonucleoside 5'-triphosphate = DNA(n+1) + diphosphate</text>
        <dbReference type="Rhea" id="RHEA:22508"/>
        <dbReference type="Rhea" id="RHEA-COMP:17339"/>
        <dbReference type="Rhea" id="RHEA-COMP:17340"/>
        <dbReference type="ChEBI" id="CHEBI:33019"/>
        <dbReference type="ChEBI" id="CHEBI:61560"/>
        <dbReference type="ChEBI" id="CHEBI:173112"/>
        <dbReference type="EC" id="2.7.7.7"/>
    </reaction>
</comment>
<keyword evidence="5 11" id="KW-0808">Transferase</keyword>
<evidence type="ECO:0000256" key="8">
    <source>
        <dbReference type="ARBA" id="ARBA00022932"/>
    </source>
</evidence>
<evidence type="ECO:0000256" key="5">
    <source>
        <dbReference type="ARBA" id="ARBA00022679"/>
    </source>
</evidence>
<dbReference type="InterPro" id="IPR011708">
    <property type="entry name" value="DNA_pol3_alpha_NTPase_dom"/>
</dbReference>
<dbReference type="GO" id="GO:0005737">
    <property type="term" value="C:cytoplasm"/>
    <property type="evidence" value="ECO:0007669"/>
    <property type="project" value="UniProtKB-SubCell"/>
</dbReference>
<keyword evidence="4" id="KW-0963">Cytoplasm</keyword>
<dbReference type="Gene3D" id="3.20.20.140">
    <property type="entry name" value="Metal-dependent hydrolases"/>
    <property type="match status" value="1"/>
</dbReference>
<dbReference type="InterPro" id="IPR049821">
    <property type="entry name" value="PolIIIA_DnaE1_PHP"/>
</dbReference>
<dbReference type="GO" id="GO:0006260">
    <property type="term" value="P:DNA replication"/>
    <property type="evidence" value="ECO:0007669"/>
    <property type="project" value="UniProtKB-KW"/>
</dbReference>
<evidence type="ECO:0000313" key="11">
    <source>
        <dbReference type="EMBL" id="ROH91122.1"/>
    </source>
</evidence>
<evidence type="ECO:0000256" key="6">
    <source>
        <dbReference type="ARBA" id="ARBA00022695"/>
    </source>
</evidence>
<evidence type="ECO:0000256" key="7">
    <source>
        <dbReference type="ARBA" id="ARBA00022705"/>
    </source>
</evidence>
<dbReference type="Pfam" id="PF14579">
    <property type="entry name" value="HHH_6"/>
    <property type="match status" value="1"/>
</dbReference>
<dbReference type="EMBL" id="RJVO01000003">
    <property type="protein sequence ID" value="ROH91122.1"/>
    <property type="molecule type" value="Genomic_DNA"/>
</dbReference>
<keyword evidence="8" id="KW-0239">DNA-directed DNA polymerase</keyword>
<evidence type="ECO:0000256" key="4">
    <source>
        <dbReference type="ARBA" id="ARBA00022490"/>
    </source>
</evidence>
<evidence type="ECO:0000256" key="3">
    <source>
        <dbReference type="ARBA" id="ARBA00019114"/>
    </source>
</evidence>
<dbReference type="AlphaFoldDB" id="A0A3N0VEL3"/>
<comment type="caution">
    <text evidence="11">The sequence shown here is derived from an EMBL/GenBank/DDBJ whole genome shotgun (WGS) entry which is preliminary data.</text>
</comment>